<accession>A0A7J6BW60</accession>
<organism evidence="1 2">
    <name type="scientific">Onychostoma macrolepis</name>
    <dbReference type="NCBI Taxonomy" id="369639"/>
    <lineage>
        <taxon>Eukaryota</taxon>
        <taxon>Metazoa</taxon>
        <taxon>Chordata</taxon>
        <taxon>Craniata</taxon>
        <taxon>Vertebrata</taxon>
        <taxon>Euteleostomi</taxon>
        <taxon>Actinopterygii</taxon>
        <taxon>Neopterygii</taxon>
        <taxon>Teleostei</taxon>
        <taxon>Ostariophysi</taxon>
        <taxon>Cypriniformes</taxon>
        <taxon>Cyprinidae</taxon>
        <taxon>Acrossocheilinae</taxon>
        <taxon>Onychostoma</taxon>
    </lineage>
</organism>
<name>A0A7J6BW60_9TELE</name>
<reference evidence="1 2" key="1">
    <citation type="submission" date="2020-04" db="EMBL/GenBank/DDBJ databases">
        <title>Chromosome-level genome assembly of a cyprinid fish Onychostoma macrolepis by integration of Nanopore Sequencing, Bionano and Hi-C technology.</title>
        <authorList>
            <person name="Wang D."/>
        </authorList>
    </citation>
    <scope>NUCLEOTIDE SEQUENCE [LARGE SCALE GENOMIC DNA]</scope>
    <source>
        <strain evidence="1">SWU-2019</strain>
        <tissue evidence="1">Muscle</tissue>
    </source>
</reference>
<protein>
    <submittedName>
        <fullName evidence="1">Uncharacterized protein</fullName>
    </submittedName>
</protein>
<dbReference type="EMBL" id="JAAMOB010000021">
    <property type="protein sequence ID" value="KAF4099074.1"/>
    <property type="molecule type" value="Genomic_DNA"/>
</dbReference>
<evidence type="ECO:0000313" key="2">
    <source>
        <dbReference type="Proteomes" id="UP000579812"/>
    </source>
</evidence>
<sequence length="187" mass="20516">MDDLTKYWERPLLSRVPVYGFSSLDMAGMQERGWSHMPSMEASLVGHLNPRSAVGLSTIAPKLPQRSYRFSASIFEKIYKSSTQTGRATNAITLLLAYITELEEEMTRALSQGNDVIELWTEICTPGRSGSGLEVLGAAGEASDAFDCRWGAAASPAATGRCGFCSFVSHHWRRCSRRALPEALQPP</sequence>
<dbReference type="AlphaFoldDB" id="A0A7J6BW60"/>
<evidence type="ECO:0000313" key="1">
    <source>
        <dbReference type="EMBL" id="KAF4099074.1"/>
    </source>
</evidence>
<proteinExistence type="predicted"/>
<comment type="caution">
    <text evidence="1">The sequence shown here is derived from an EMBL/GenBank/DDBJ whole genome shotgun (WGS) entry which is preliminary data.</text>
</comment>
<keyword evidence="2" id="KW-1185">Reference proteome</keyword>
<gene>
    <name evidence="1" type="ORF">G5714_021104</name>
</gene>
<dbReference type="Proteomes" id="UP000579812">
    <property type="component" value="Unassembled WGS sequence"/>
</dbReference>